<keyword evidence="4" id="KW-1185">Reference proteome</keyword>
<keyword evidence="2" id="KW-1133">Transmembrane helix</keyword>
<keyword evidence="2" id="KW-0472">Membrane</keyword>
<reference evidence="3" key="1">
    <citation type="journal article" date="2020" name="Stud. Mycol.">
        <title>101 Dothideomycetes genomes: a test case for predicting lifestyles and emergence of pathogens.</title>
        <authorList>
            <person name="Haridas S."/>
            <person name="Albert R."/>
            <person name="Binder M."/>
            <person name="Bloem J."/>
            <person name="Labutti K."/>
            <person name="Salamov A."/>
            <person name="Andreopoulos B."/>
            <person name="Baker S."/>
            <person name="Barry K."/>
            <person name="Bills G."/>
            <person name="Bluhm B."/>
            <person name="Cannon C."/>
            <person name="Castanera R."/>
            <person name="Culley D."/>
            <person name="Daum C."/>
            <person name="Ezra D."/>
            <person name="Gonzalez J."/>
            <person name="Henrissat B."/>
            <person name="Kuo A."/>
            <person name="Liang C."/>
            <person name="Lipzen A."/>
            <person name="Lutzoni F."/>
            <person name="Magnuson J."/>
            <person name="Mondo S."/>
            <person name="Nolan M."/>
            <person name="Ohm R."/>
            <person name="Pangilinan J."/>
            <person name="Park H.-J."/>
            <person name="Ramirez L."/>
            <person name="Alfaro M."/>
            <person name="Sun H."/>
            <person name="Tritt A."/>
            <person name="Yoshinaga Y."/>
            <person name="Zwiers L.-H."/>
            <person name="Turgeon B."/>
            <person name="Goodwin S."/>
            <person name="Spatafora J."/>
            <person name="Crous P."/>
            <person name="Grigoriev I."/>
        </authorList>
    </citation>
    <scope>NUCLEOTIDE SEQUENCE</scope>
    <source>
        <strain evidence="3">CBS 119925</strain>
    </source>
</reference>
<name>A0A6A6VPL9_9PLEO</name>
<protein>
    <submittedName>
        <fullName evidence="3">Uncharacterized protein</fullName>
    </submittedName>
</protein>
<evidence type="ECO:0000256" key="2">
    <source>
        <dbReference type="SAM" id="Phobius"/>
    </source>
</evidence>
<feature type="transmembrane region" description="Helical" evidence="2">
    <location>
        <begin position="41"/>
        <end position="61"/>
    </location>
</feature>
<organism evidence="3 4">
    <name type="scientific">Sporormia fimetaria CBS 119925</name>
    <dbReference type="NCBI Taxonomy" id="1340428"/>
    <lineage>
        <taxon>Eukaryota</taxon>
        <taxon>Fungi</taxon>
        <taxon>Dikarya</taxon>
        <taxon>Ascomycota</taxon>
        <taxon>Pezizomycotina</taxon>
        <taxon>Dothideomycetes</taxon>
        <taxon>Pleosporomycetidae</taxon>
        <taxon>Pleosporales</taxon>
        <taxon>Sporormiaceae</taxon>
        <taxon>Sporormia</taxon>
    </lineage>
</organism>
<evidence type="ECO:0000313" key="4">
    <source>
        <dbReference type="Proteomes" id="UP000799440"/>
    </source>
</evidence>
<feature type="region of interest" description="Disordered" evidence="1">
    <location>
        <begin position="1"/>
        <end position="25"/>
    </location>
</feature>
<dbReference type="Proteomes" id="UP000799440">
    <property type="component" value="Unassembled WGS sequence"/>
</dbReference>
<evidence type="ECO:0000256" key="1">
    <source>
        <dbReference type="SAM" id="MobiDB-lite"/>
    </source>
</evidence>
<evidence type="ECO:0000313" key="3">
    <source>
        <dbReference type="EMBL" id="KAF2751211.1"/>
    </source>
</evidence>
<sequence>MFARPAQKLLDVPGCNQPSPRPRPRPTIYYIEPATGARSMVFHHVTIHVFGSLFLAAVVSWSRLPHRLSPDLPEF</sequence>
<dbReference type="EMBL" id="MU006562">
    <property type="protein sequence ID" value="KAF2751211.1"/>
    <property type="molecule type" value="Genomic_DNA"/>
</dbReference>
<proteinExistence type="predicted"/>
<dbReference type="AlphaFoldDB" id="A0A6A6VPL9"/>
<gene>
    <name evidence="3" type="ORF">M011DRAFT_105105</name>
</gene>
<accession>A0A6A6VPL9</accession>
<keyword evidence="2" id="KW-0812">Transmembrane</keyword>